<organism evidence="2 3">
    <name type="scientific">Fulvivirga marina</name>
    <dbReference type="NCBI Taxonomy" id="2494733"/>
    <lineage>
        <taxon>Bacteria</taxon>
        <taxon>Pseudomonadati</taxon>
        <taxon>Bacteroidota</taxon>
        <taxon>Cytophagia</taxon>
        <taxon>Cytophagales</taxon>
        <taxon>Fulvivirgaceae</taxon>
        <taxon>Fulvivirga</taxon>
    </lineage>
</organism>
<evidence type="ECO:0000313" key="3">
    <source>
        <dbReference type="Proteomes" id="UP000614216"/>
    </source>
</evidence>
<name>A0A937FW76_9BACT</name>
<protein>
    <recommendedName>
        <fullName evidence="4">Replication protein</fullName>
    </recommendedName>
</protein>
<dbReference type="RefSeq" id="WP_202855281.1">
    <property type="nucleotide sequence ID" value="NZ_JAEUGD010000018.1"/>
</dbReference>
<dbReference type="AlphaFoldDB" id="A0A937FW76"/>
<evidence type="ECO:0008006" key="4">
    <source>
        <dbReference type="Google" id="ProtNLM"/>
    </source>
</evidence>
<proteinExistence type="predicted"/>
<dbReference type="Proteomes" id="UP000614216">
    <property type="component" value="Unassembled WGS sequence"/>
</dbReference>
<reference evidence="2" key="1">
    <citation type="submission" date="2021-01" db="EMBL/GenBank/DDBJ databases">
        <title>Fulvivirga kasyanovii gen. nov., sp nov., a novel member of the phylum Bacteroidetes isolated from seawater in a mussel farm.</title>
        <authorList>
            <person name="Zhao L.-H."/>
            <person name="Wang Z.-J."/>
        </authorList>
    </citation>
    <scope>NUCLEOTIDE SEQUENCE</scope>
    <source>
        <strain evidence="2">29W222</strain>
    </source>
</reference>
<feature type="compositionally biased region" description="Basic and acidic residues" evidence="1">
    <location>
        <begin position="230"/>
        <end position="255"/>
    </location>
</feature>
<keyword evidence="3" id="KW-1185">Reference proteome</keyword>
<gene>
    <name evidence="2" type="ORF">JMN32_05415</name>
</gene>
<comment type="caution">
    <text evidence="2">The sequence shown here is derived from an EMBL/GenBank/DDBJ whole genome shotgun (WGS) entry which is preliminary data.</text>
</comment>
<sequence>MTELNENTELPLTFNFSKTFEALKTFIDGYNKEHPGLKEKINASHRATAELIIRLYLKQLNKLTAITEYSLVNMPSFRTYMSSLAACKGCTVRTLYNHKERLIKAGFIKEIKRHAGDGIEVWVNPEVMWKGAYKVQKLEEGGTSLTPVYNHIEANRKKIQGLVHELQEHNNINSNVYSEKGVRHEPDKCVLPHGEDETGAFDKSTRKNAADLNEREAKEALATVLNAHILKKDETNPSPEPEKMPQPHPKQEKQEQQAGGAARIFHIKLVRNFWQYAKNALYPDKTFKDYEEKSILNSIWTSVYRGFKADYTERQWENYHESCLTRIRMVCDYLKRSPDRWIAPADLYFCPYNVKNGFKKTWKWYLKQETLKLQVRNEIELQKMKRQLEDHQRGKGRHKHLSRYELFNKHRKHLERLNDDMITRAYLSAYNKYIIAHA</sequence>
<evidence type="ECO:0000256" key="1">
    <source>
        <dbReference type="SAM" id="MobiDB-lite"/>
    </source>
</evidence>
<accession>A0A937FW76</accession>
<dbReference type="EMBL" id="JAEUGD010000018">
    <property type="protein sequence ID" value="MBL6445737.1"/>
    <property type="molecule type" value="Genomic_DNA"/>
</dbReference>
<feature type="region of interest" description="Disordered" evidence="1">
    <location>
        <begin position="230"/>
        <end position="258"/>
    </location>
</feature>
<evidence type="ECO:0000313" key="2">
    <source>
        <dbReference type="EMBL" id="MBL6445737.1"/>
    </source>
</evidence>